<evidence type="ECO:0000313" key="1">
    <source>
        <dbReference type="EMBL" id="SVE57610.1"/>
    </source>
</evidence>
<proteinExistence type="predicted"/>
<name>A0A383EMR5_9ZZZZ</name>
<organism evidence="1">
    <name type="scientific">marine metagenome</name>
    <dbReference type="NCBI Taxonomy" id="408172"/>
    <lineage>
        <taxon>unclassified sequences</taxon>
        <taxon>metagenomes</taxon>
        <taxon>ecological metagenomes</taxon>
    </lineage>
</organism>
<dbReference type="EMBL" id="UINC01226924">
    <property type="protein sequence ID" value="SVE57610.1"/>
    <property type="molecule type" value="Genomic_DNA"/>
</dbReference>
<gene>
    <name evidence="1" type="ORF">METZ01_LOCUS510464</name>
</gene>
<dbReference type="AlphaFoldDB" id="A0A383EMR5"/>
<reference evidence="1" key="1">
    <citation type="submission" date="2018-05" db="EMBL/GenBank/DDBJ databases">
        <authorList>
            <person name="Lanie J.A."/>
            <person name="Ng W.-L."/>
            <person name="Kazmierczak K.M."/>
            <person name="Andrzejewski T.M."/>
            <person name="Davidsen T.M."/>
            <person name="Wayne K.J."/>
            <person name="Tettelin H."/>
            <person name="Glass J.I."/>
            <person name="Rusch D."/>
            <person name="Podicherti R."/>
            <person name="Tsui H.-C.T."/>
            <person name="Winkler M.E."/>
        </authorList>
    </citation>
    <scope>NUCLEOTIDE SEQUENCE</scope>
</reference>
<sequence>MGCDENSTNEQNACSECIEVYTSDWSEAPFYYNLVTNEEDVTDWHISLQKIEVPLGDNTYPMPSIIMNSNVFISIYNELSFNDITTTPDEIEWSAESLTSYKNEYEVLHYPGTCEISSHNHPPGDHKIQVSNYNYLIKETSTNNIYKLHFEVYVSGIVMFKLSQLNIED</sequence>
<accession>A0A383EMR5</accession>
<protein>
    <submittedName>
        <fullName evidence="1">Uncharacterized protein</fullName>
    </submittedName>
</protein>